<evidence type="ECO:0000313" key="3">
    <source>
        <dbReference type="Proteomes" id="UP000466307"/>
    </source>
</evidence>
<dbReference type="AlphaFoldDB" id="A0A7K3LJ73"/>
<name>A0A7K3LJ73_9ACTN</name>
<keyword evidence="1" id="KW-1133">Transmembrane helix</keyword>
<evidence type="ECO:0008006" key="4">
    <source>
        <dbReference type="Google" id="ProtNLM"/>
    </source>
</evidence>
<comment type="caution">
    <text evidence="2">The sequence shown here is derived from an EMBL/GenBank/DDBJ whole genome shotgun (WGS) entry which is preliminary data.</text>
</comment>
<keyword evidence="1" id="KW-0472">Membrane</keyword>
<keyword evidence="1" id="KW-0812">Transmembrane</keyword>
<protein>
    <recommendedName>
        <fullName evidence="4">Integral membrane protein</fullName>
    </recommendedName>
</protein>
<gene>
    <name evidence="2" type="ORF">GYA93_01475</name>
</gene>
<accession>A0A7K3LJ73</accession>
<proteinExistence type="predicted"/>
<feature type="transmembrane region" description="Helical" evidence="1">
    <location>
        <begin position="39"/>
        <end position="63"/>
    </location>
</feature>
<feature type="transmembrane region" description="Helical" evidence="1">
    <location>
        <begin position="83"/>
        <end position="108"/>
    </location>
</feature>
<evidence type="ECO:0000256" key="1">
    <source>
        <dbReference type="SAM" id="Phobius"/>
    </source>
</evidence>
<feature type="transmembrane region" description="Helical" evidence="1">
    <location>
        <begin position="209"/>
        <end position="233"/>
    </location>
</feature>
<reference evidence="2 3" key="1">
    <citation type="submission" date="2020-01" db="EMBL/GenBank/DDBJ databases">
        <title>Investigation of new actinobacteria for the biodesulphurisation of diesel fuel.</title>
        <authorList>
            <person name="Athi Narayanan S.M."/>
        </authorList>
    </citation>
    <scope>NUCLEOTIDE SEQUENCE [LARGE SCALE GENOMIC DNA]</scope>
    <source>
        <strain evidence="2 3">213E</strain>
    </source>
</reference>
<keyword evidence="3" id="KW-1185">Reference proteome</keyword>
<dbReference type="Proteomes" id="UP000466307">
    <property type="component" value="Unassembled WGS sequence"/>
</dbReference>
<feature type="transmembrane region" description="Helical" evidence="1">
    <location>
        <begin position="139"/>
        <end position="172"/>
    </location>
</feature>
<sequence>MPAAGAPYGGAPGAPQNVNIGEALSWAWAQFKANPGPMIVPGLLVLVVAAVATALYFVVAALSSTTTTQTADYGNGYSYSYEVSSFSVGGFIIGILIYIVMAIVLIYLQVSMTTGALRVANGEPVTVATFLKPQRIGQVFLAGLLVGLIVGIGLILCIIPGLVALFFLQFAVFFVIDKSSSPTAALGESANLAKTSVSNSLLTLVVANALSYVGTLLCYVGLIVTWPIGQLFYAHCYRRMSGGYVAPAPQ</sequence>
<organism evidence="2 3">
    <name type="scientific">Gordonia desulfuricans</name>
    <dbReference type="NCBI Taxonomy" id="89051"/>
    <lineage>
        <taxon>Bacteria</taxon>
        <taxon>Bacillati</taxon>
        <taxon>Actinomycetota</taxon>
        <taxon>Actinomycetes</taxon>
        <taxon>Mycobacteriales</taxon>
        <taxon>Gordoniaceae</taxon>
        <taxon>Gordonia</taxon>
    </lineage>
</organism>
<evidence type="ECO:0000313" key="2">
    <source>
        <dbReference type="EMBL" id="NDK88260.1"/>
    </source>
</evidence>
<dbReference type="EMBL" id="JAADZU010000003">
    <property type="protein sequence ID" value="NDK88260.1"/>
    <property type="molecule type" value="Genomic_DNA"/>
</dbReference>